<sequence>MSQKLWAGRFENDITADVLDYTLTTDVDVRLITYDLWQSMAHNLMLGRSGVVSAEHVRAILAALLELAGEHQAGELALRPALEDVHLNLETMVIERAGADAGGRMHTARSRNDQVVTDTRMYLRQQILLLVGELSELVADLCAMAAGELEHIIPGYTHGQPAQPISVAFWRLGHAAAFVRDIDRLRDAYRRINECPLGAGALAGTSFPIDRSMTARLLGFDRPMGNALDATSARDFTQEVAACLAITATHHTRLAEEVVLWNSQEYGLVTVHDSVATGSSIMPQKKNPVVAELARARAGRAYGPLVQLLVMAKSVGLGYSCDLQEDKPLLWQAVDSVRATTRLMHVQVRKMVINHDRGRDICYENFSTATELANHLVAEHDQPFRTAHRITGEIVGELTRQDRTLRDTAEVVRLLAEQGVDTTHDTIAETVSPVVAMRRNTSVGGTAPGPTADVCRDLDAAAKQAAGWCQERQRELDDAHEGLLTQVNEFIAGTRV</sequence>
<dbReference type="PROSITE" id="PS00163">
    <property type="entry name" value="FUMARATE_LYASES"/>
    <property type="match status" value="1"/>
</dbReference>
<dbReference type="InterPro" id="IPR009049">
    <property type="entry name" value="Argininosuccinate_lyase"/>
</dbReference>
<comment type="caution">
    <text evidence="9">The sequence shown here is derived from an EMBL/GenBank/DDBJ whole genome shotgun (WGS) entry which is preliminary data.</text>
</comment>
<evidence type="ECO:0000256" key="2">
    <source>
        <dbReference type="ARBA" id="ARBA00012338"/>
    </source>
</evidence>
<dbReference type="Gene3D" id="1.10.275.10">
    <property type="entry name" value="Fumarase/aspartase (N-terminal domain)"/>
    <property type="match status" value="1"/>
</dbReference>
<keyword evidence="10" id="KW-1185">Reference proteome</keyword>
<feature type="domain" description="Fumarate lyase N-terminal" evidence="7">
    <location>
        <begin position="43"/>
        <end position="303"/>
    </location>
</feature>
<organism evidence="9 10">
    <name type="scientific">Actinophytocola xinjiangensis</name>
    <dbReference type="NCBI Taxonomy" id="485602"/>
    <lineage>
        <taxon>Bacteria</taxon>
        <taxon>Bacillati</taxon>
        <taxon>Actinomycetota</taxon>
        <taxon>Actinomycetes</taxon>
        <taxon>Pseudonocardiales</taxon>
        <taxon>Pseudonocardiaceae</taxon>
    </lineage>
</organism>
<feature type="domain" description="Argininosuccinate lyase C-terminal" evidence="8">
    <location>
        <begin position="366"/>
        <end position="407"/>
    </location>
</feature>
<dbReference type="EMBL" id="MSIF01000001">
    <property type="protein sequence ID" value="OLF14249.1"/>
    <property type="molecule type" value="Genomic_DNA"/>
</dbReference>
<dbReference type="RefSeq" id="WP_075131195.1">
    <property type="nucleotide sequence ID" value="NZ_MSIF01000001.1"/>
</dbReference>
<dbReference type="SUPFAM" id="SSF48557">
    <property type="entry name" value="L-aspartase-like"/>
    <property type="match status" value="1"/>
</dbReference>
<dbReference type="Pfam" id="PF14698">
    <property type="entry name" value="ASL_C2"/>
    <property type="match status" value="1"/>
</dbReference>
<comment type="pathway">
    <text evidence="1 6">Amino-acid biosynthesis; L-arginine biosynthesis; L-arginine from L-ornithine and carbamoyl phosphate: step 3/3.</text>
</comment>
<reference evidence="9 10" key="1">
    <citation type="submission" date="2016-12" db="EMBL/GenBank/DDBJ databases">
        <title>The draft genome sequence of Actinophytocola xinjiangensis.</title>
        <authorList>
            <person name="Wang W."/>
            <person name="Yuan L."/>
        </authorList>
    </citation>
    <scope>NUCLEOTIDE SEQUENCE [LARGE SCALE GENOMIC DNA]</scope>
    <source>
        <strain evidence="9 10">CGMCC 4.4663</strain>
    </source>
</reference>
<dbReference type="GO" id="GO:0004056">
    <property type="term" value="F:argininosuccinate lyase activity"/>
    <property type="evidence" value="ECO:0007669"/>
    <property type="project" value="UniProtKB-UniRule"/>
</dbReference>
<dbReference type="Pfam" id="PF00206">
    <property type="entry name" value="Lyase_1"/>
    <property type="match status" value="1"/>
</dbReference>
<dbReference type="Gene3D" id="1.20.200.10">
    <property type="entry name" value="Fumarase/aspartase (Central domain)"/>
    <property type="match status" value="1"/>
</dbReference>
<keyword evidence="6" id="KW-0963">Cytoplasm</keyword>
<dbReference type="InterPro" id="IPR008948">
    <property type="entry name" value="L-Aspartase-like"/>
</dbReference>
<keyword evidence="3 6" id="KW-0055">Arginine biosynthesis</keyword>
<gene>
    <name evidence="6" type="primary">argH</name>
    <name evidence="9" type="ORF">BLA60_03700</name>
</gene>
<dbReference type="EC" id="4.3.2.1" evidence="2 6"/>
<evidence type="ECO:0000259" key="7">
    <source>
        <dbReference type="Pfam" id="PF00206"/>
    </source>
</evidence>
<evidence type="ECO:0000256" key="4">
    <source>
        <dbReference type="ARBA" id="ARBA00022605"/>
    </source>
</evidence>
<dbReference type="InterPro" id="IPR024083">
    <property type="entry name" value="Fumarase/histidase_N"/>
</dbReference>
<dbReference type="InterPro" id="IPR020557">
    <property type="entry name" value="Fumarate_lyase_CS"/>
</dbReference>
<dbReference type="AlphaFoldDB" id="A0A7Z0WSY6"/>
<dbReference type="GO" id="GO:0042450">
    <property type="term" value="P:L-arginine biosynthetic process via ornithine"/>
    <property type="evidence" value="ECO:0007669"/>
    <property type="project" value="UniProtKB-UniRule"/>
</dbReference>
<name>A0A7Z0WSY6_9PSEU</name>
<comment type="catalytic activity">
    <reaction evidence="6">
        <text>2-(N(omega)-L-arginino)succinate = fumarate + L-arginine</text>
        <dbReference type="Rhea" id="RHEA:24020"/>
        <dbReference type="ChEBI" id="CHEBI:29806"/>
        <dbReference type="ChEBI" id="CHEBI:32682"/>
        <dbReference type="ChEBI" id="CHEBI:57472"/>
        <dbReference type="EC" id="4.3.2.1"/>
    </reaction>
</comment>
<evidence type="ECO:0000313" key="9">
    <source>
        <dbReference type="EMBL" id="OLF14249.1"/>
    </source>
</evidence>
<keyword evidence="5 6" id="KW-0456">Lyase</keyword>
<dbReference type="InterPro" id="IPR029419">
    <property type="entry name" value="Arg_succ_lyase_C"/>
</dbReference>
<dbReference type="InterPro" id="IPR022761">
    <property type="entry name" value="Fumarate_lyase_N"/>
</dbReference>
<evidence type="ECO:0000256" key="1">
    <source>
        <dbReference type="ARBA" id="ARBA00004941"/>
    </source>
</evidence>
<evidence type="ECO:0000256" key="5">
    <source>
        <dbReference type="ARBA" id="ARBA00023239"/>
    </source>
</evidence>
<dbReference type="GO" id="GO:0005829">
    <property type="term" value="C:cytosol"/>
    <property type="evidence" value="ECO:0007669"/>
    <property type="project" value="TreeGrafter"/>
</dbReference>
<evidence type="ECO:0000313" key="10">
    <source>
        <dbReference type="Proteomes" id="UP000185696"/>
    </source>
</evidence>
<dbReference type="PANTHER" id="PTHR43814:SF1">
    <property type="entry name" value="ARGININOSUCCINATE LYASE"/>
    <property type="match status" value="1"/>
</dbReference>
<dbReference type="CDD" id="cd01359">
    <property type="entry name" value="Argininosuccinate_lyase"/>
    <property type="match status" value="1"/>
</dbReference>
<evidence type="ECO:0000256" key="6">
    <source>
        <dbReference type="HAMAP-Rule" id="MF_00006"/>
    </source>
</evidence>
<dbReference type="PRINTS" id="PR00149">
    <property type="entry name" value="FUMRATELYASE"/>
</dbReference>
<dbReference type="PANTHER" id="PTHR43814">
    <property type="entry name" value="ARGININOSUCCINATE LYASE"/>
    <property type="match status" value="1"/>
</dbReference>
<proteinExistence type="inferred from homology"/>
<dbReference type="Gene3D" id="1.10.40.30">
    <property type="entry name" value="Fumarase/aspartase (C-terminal domain)"/>
    <property type="match status" value="1"/>
</dbReference>
<accession>A0A7Z0WSY6</accession>
<evidence type="ECO:0000259" key="8">
    <source>
        <dbReference type="Pfam" id="PF14698"/>
    </source>
</evidence>
<protein>
    <recommendedName>
        <fullName evidence="2 6">Argininosuccinate lyase</fullName>
        <shortName evidence="6">ASAL</shortName>
        <ecNumber evidence="2 6">4.3.2.1</ecNumber>
    </recommendedName>
    <alternativeName>
        <fullName evidence="6">Arginosuccinase</fullName>
    </alternativeName>
</protein>
<dbReference type="NCBIfam" id="TIGR00838">
    <property type="entry name" value="argH"/>
    <property type="match status" value="1"/>
</dbReference>
<dbReference type="HAMAP" id="MF_00006">
    <property type="entry name" value="Arg_succ_lyase"/>
    <property type="match status" value="1"/>
</dbReference>
<evidence type="ECO:0000256" key="3">
    <source>
        <dbReference type="ARBA" id="ARBA00022571"/>
    </source>
</evidence>
<dbReference type="UniPathway" id="UPA00068">
    <property type="reaction ID" value="UER00114"/>
</dbReference>
<keyword evidence="4 6" id="KW-0028">Amino-acid biosynthesis</keyword>
<comment type="similarity">
    <text evidence="6">Belongs to the lyase 1 family. Argininosuccinate lyase subfamily.</text>
</comment>
<dbReference type="Proteomes" id="UP000185696">
    <property type="component" value="Unassembled WGS sequence"/>
</dbReference>
<dbReference type="OrthoDB" id="9769623at2"/>
<comment type="subcellular location">
    <subcellularLocation>
        <location evidence="6">Cytoplasm</location>
    </subcellularLocation>
</comment>
<dbReference type="InterPro" id="IPR000362">
    <property type="entry name" value="Fumarate_lyase_fam"/>
</dbReference>
<dbReference type="PRINTS" id="PR00145">
    <property type="entry name" value="ARGSUCLYASE"/>
</dbReference>